<evidence type="ECO:0000256" key="1">
    <source>
        <dbReference type="ARBA" id="ARBA00006512"/>
    </source>
</evidence>
<gene>
    <name evidence="3" type="ORF">WT56_34240</name>
</gene>
<sequence>MPKIGRPVTTRVTNFEDGRAMVNLRLTGIPFESASDELLKNLYDNLSAVYAGLGRDHGNKLSLWTTFSRRKVKFGQEYSFQSTFLQQFADKYLQRFRNGDYFENSFWLSLVLKYADFDDGIRSVEQIGDEAFKSLRDYDPEYLEVYDKNGIQFSNTYRFLGGLINGQETAVPVTAAPAYEAIPDSWLHFGYDLLVIRSDMGEKYATCFDLKDFPESGWGQLNPLLTLPAEFTITQSFGCMNAHEADKALGSQANKLASAGDRARHQIREIEDARGYVSSGELAFGDYHGALVVYGDTAKQAKENGELVKVRSKGECGVGWVKATLSAPFTFFSQVPGAKTKPRPMPKTSRNLASTFCLHDYSAGKSRGNAIGDGSAVIPLQTQSKKLYSFNYHATRDDETNIGEKVAGHTLILGSTGVGKTALQLAIESFFMRFDPMLFGLDYGRGMEIWFRAVGGTYIPLKRGEPTGCAPLADLEDTPANRQFLYDLVNTCARNEDGTLSAQDKKDIKSAVDTVMDLDDPRLRTFSRLLESIPELDGNSLYLRLARWCHAGDGSLAWVFDNPARSMIDVTKLRRVCFDVTQFLVEGYEPSEPLFAYLLYLKSLMQAGGGLMCTIIEEFWAALKFRMTWEMMEKALASGRKEGEFVVLVSQQPEQAMKSHIFPQIRSLTATKIFLPDPESSFEVYQQVNMTKKEHDEFVKLSKTSRTFLVKQSNQSAFATMDLYGFDDEMVVLSGTPENSALMHEVIRETSEDPDIWLPILQDRVFERKTRTRLRLEYGPDESVWLPKLNEAIRKRAAEREQRRQSMRLMAA</sequence>
<dbReference type="SUPFAM" id="SSF52540">
    <property type="entry name" value="P-loop containing nucleoside triphosphate hydrolases"/>
    <property type="match status" value="1"/>
</dbReference>
<dbReference type="InterPro" id="IPR018145">
    <property type="entry name" value="CagE_TrbE_VirB_cntrl_dom"/>
</dbReference>
<organism evidence="3 4">
    <name type="scientific">Burkholderia pseudomultivorans</name>
    <dbReference type="NCBI Taxonomy" id="1207504"/>
    <lineage>
        <taxon>Bacteria</taxon>
        <taxon>Pseudomonadati</taxon>
        <taxon>Pseudomonadota</taxon>
        <taxon>Betaproteobacteria</taxon>
        <taxon>Burkholderiales</taxon>
        <taxon>Burkholderiaceae</taxon>
        <taxon>Burkholderia</taxon>
        <taxon>Burkholderia cepacia complex</taxon>
    </lineage>
</organism>
<comment type="caution">
    <text evidence="3">The sequence shown here is derived from an EMBL/GenBank/DDBJ whole genome shotgun (WGS) entry which is preliminary data.</text>
</comment>
<name>A0A132EMC8_9BURK</name>
<comment type="similarity">
    <text evidence="1">Belongs to the TrbE/VirB4 family.</text>
</comment>
<dbReference type="OrthoDB" id="9816422at2"/>
<proteinExistence type="inferred from homology"/>
<protein>
    <submittedName>
        <fullName evidence="3">Transporter</fullName>
    </submittedName>
</protein>
<evidence type="ECO:0000313" key="4">
    <source>
        <dbReference type="Proteomes" id="UP000062912"/>
    </source>
</evidence>
<evidence type="ECO:0000313" key="3">
    <source>
        <dbReference type="EMBL" id="KWF37401.1"/>
    </source>
</evidence>
<dbReference type="PANTHER" id="PTHR30121">
    <property type="entry name" value="UNCHARACTERIZED PROTEIN YJGR-RELATED"/>
    <property type="match status" value="1"/>
</dbReference>
<dbReference type="Pfam" id="PF03135">
    <property type="entry name" value="CagE_TrbE_VirB"/>
    <property type="match status" value="1"/>
</dbReference>
<dbReference type="Gene3D" id="3.40.50.300">
    <property type="entry name" value="P-loop containing nucleotide triphosphate hydrolases"/>
    <property type="match status" value="1"/>
</dbReference>
<dbReference type="PANTHER" id="PTHR30121:SF6">
    <property type="entry name" value="SLR6007 PROTEIN"/>
    <property type="match status" value="1"/>
</dbReference>
<dbReference type="InterPro" id="IPR051162">
    <property type="entry name" value="T4SS_component"/>
</dbReference>
<dbReference type="GO" id="GO:0005524">
    <property type="term" value="F:ATP binding"/>
    <property type="evidence" value="ECO:0007669"/>
    <property type="project" value="InterPro"/>
</dbReference>
<dbReference type="Proteomes" id="UP000062912">
    <property type="component" value="Unassembled WGS sequence"/>
</dbReference>
<evidence type="ECO:0000259" key="2">
    <source>
        <dbReference type="Pfam" id="PF03135"/>
    </source>
</evidence>
<dbReference type="EMBL" id="LPJR01000002">
    <property type="protein sequence ID" value="KWF37401.1"/>
    <property type="molecule type" value="Genomic_DNA"/>
</dbReference>
<accession>A0A132EMC8</accession>
<dbReference type="InterPro" id="IPR027417">
    <property type="entry name" value="P-loop_NTPase"/>
</dbReference>
<reference evidence="3 4" key="1">
    <citation type="submission" date="2015-11" db="EMBL/GenBank/DDBJ databases">
        <title>Expanding the genomic diversity of Burkholderia species for the development of highly accurate diagnostics.</title>
        <authorList>
            <person name="Sahl J."/>
            <person name="Keim P."/>
            <person name="Wagner D."/>
        </authorList>
    </citation>
    <scope>NUCLEOTIDE SEQUENCE [LARGE SCALE GENOMIC DNA]</scope>
    <source>
        <strain evidence="3 4">MSMB368WGS</strain>
    </source>
</reference>
<feature type="domain" description="CagE TrbE VirB component of type IV transporter system central" evidence="2">
    <location>
        <begin position="143"/>
        <end position="338"/>
    </location>
</feature>
<dbReference type="AlphaFoldDB" id="A0A132EMC8"/>